<keyword evidence="12" id="KW-1185">Reference proteome</keyword>
<dbReference type="InterPro" id="IPR007356">
    <property type="entry name" value="tRNA_m1G_MeTrfase_euk"/>
</dbReference>
<dbReference type="GO" id="GO:0005739">
    <property type="term" value="C:mitochondrion"/>
    <property type="evidence" value="ECO:0007669"/>
    <property type="project" value="UniProtKB-SubCell"/>
</dbReference>
<keyword evidence="6" id="KW-0809">Transit peptide</keyword>
<evidence type="ECO:0000256" key="6">
    <source>
        <dbReference type="ARBA" id="ARBA00022946"/>
    </source>
</evidence>
<dbReference type="GO" id="GO:0008168">
    <property type="term" value="F:methyltransferase activity"/>
    <property type="evidence" value="ECO:0007669"/>
    <property type="project" value="UniProtKB-KW"/>
</dbReference>
<dbReference type="EMBL" id="LJIJ01000356">
    <property type="protein sequence ID" value="ODM98415.1"/>
    <property type="molecule type" value="Genomic_DNA"/>
</dbReference>
<keyword evidence="3" id="KW-0808">Transferase</keyword>
<evidence type="ECO:0000256" key="8">
    <source>
        <dbReference type="ARBA" id="ARBA00023128"/>
    </source>
</evidence>
<dbReference type="Proteomes" id="UP000094527">
    <property type="component" value="Unassembled WGS sequence"/>
</dbReference>
<dbReference type="GO" id="GO:0070131">
    <property type="term" value="P:positive regulation of mitochondrial translation"/>
    <property type="evidence" value="ECO:0007669"/>
    <property type="project" value="TreeGrafter"/>
</dbReference>
<dbReference type="GO" id="GO:0097745">
    <property type="term" value="P:mitochondrial tRNA 5'-end processing"/>
    <property type="evidence" value="ECO:0007669"/>
    <property type="project" value="TreeGrafter"/>
</dbReference>
<keyword evidence="2" id="KW-0489">Methyltransferase</keyword>
<organism evidence="11 12">
    <name type="scientific">Orchesella cincta</name>
    <name type="common">Springtail</name>
    <name type="synonym">Podura cincta</name>
    <dbReference type="NCBI Taxonomy" id="48709"/>
    <lineage>
        <taxon>Eukaryota</taxon>
        <taxon>Metazoa</taxon>
        <taxon>Ecdysozoa</taxon>
        <taxon>Arthropoda</taxon>
        <taxon>Hexapoda</taxon>
        <taxon>Collembola</taxon>
        <taxon>Entomobryomorpha</taxon>
        <taxon>Entomobryoidea</taxon>
        <taxon>Orchesellidae</taxon>
        <taxon>Orchesellinae</taxon>
        <taxon>Orchesella</taxon>
    </lineage>
</organism>
<dbReference type="OrthoDB" id="9976048at2759"/>
<dbReference type="AlphaFoldDB" id="A0A1D2N0I4"/>
<dbReference type="PROSITE" id="PS51675">
    <property type="entry name" value="SAM_MT_TRM10"/>
    <property type="match status" value="1"/>
</dbReference>
<keyword evidence="4" id="KW-0949">S-adenosyl-L-methionine</keyword>
<comment type="caution">
    <text evidence="11">The sequence shown here is derived from an EMBL/GenBank/DDBJ whole genome shotgun (WGS) entry which is preliminary data.</text>
</comment>
<evidence type="ECO:0000256" key="2">
    <source>
        <dbReference type="ARBA" id="ARBA00022603"/>
    </source>
</evidence>
<dbReference type="CDD" id="cd18102">
    <property type="entry name" value="Trm10_MRRP1"/>
    <property type="match status" value="1"/>
</dbReference>
<evidence type="ECO:0000256" key="3">
    <source>
        <dbReference type="ARBA" id="ARBA00022679"/>
    </source>
</evidence>
<feature type="domain" description="SAM-dependent MTase TRM10-type" evidence="10">
    <location>
        <begin position="247"/>
        <end position="439"/>
    </location>
</feature>
<dbReference type="GO" id="GO:0032259">
    <property type="term" value="P:methylation"/>
    <property type="evidence" value="ECO:0007669"/>
    <property type="project" value="UniProtKB-KW"/>
</dbReference>
<dbReference type="PANTHER" id="PTHR13563">
    <property type="entry name" value="TRNA (GUANINE-9-) METHYLTRANSFERASE"/>
    <property type="match status" value="1"/>
</dbReference>
<keyword evidence="5" id="KW-0819">tRNA processing</keyword>
<name>A0A1D2N0I4_ORCCI</name>
<evidence type="ECO:0000256" key="5">
    <source>
        <dbReference type="ARBA" id="ARBA00022694"/>
    </source>
</evidence>
<accession>A0A1D2N0I4</accession>
<evidence type="ECO:0000256" key="7">
    <source>
        <dbReference type="ARBA" id="ARBA00023054"/>
    </source>
</evidence>
<sequence length="494" mass="57226">MYSMSSTSTTFYLHVRKSLQQWCLGDGVLHVLKPRSSLPGSYVKCWMQQFKTLTYCSKSSLRSESVLRLHVRPNSKFNSKTGGCQCRCSSMGSTNSAADYDPVGKHEKTMNNNNLEAPKGNDILGKDGCDYDGSLTEEELQELTSGDPKLMRKLNRVQLELLKLREDGRNVPSRILLEHWKELLSFNSAESRRKYLNYLFKYEMKQLKKLKTKENKKEQTPVNVNEWSASPRSVMVRVYKKNVHNFYHGRMCSAMLHNPPLVLDCSYDEQMTGRAARNCAKQISRLIPENRSHPEPFNLYLCNASRNSKIMKHLLQKIPTLYNDNYAINLQEGSFMDIFPKERLVYLTPYCRDELDEYSEDDIYIVGACVTKTSSQPWSFEKATSLGLKMRRLPLDQLGVSSSKSLTLNEMLKVMLDLRYFRGDWKRALQQVPRNKSSKDLLNLEHVQKSQDILEVDPSHLTIVTQGRERESDMLKDFELRSKRRGFKRQAFEV</sequence>
<dbReference type="GO" id="GO:0005654">
    <property type="term" value="C:nucleoplasm"/>
    <property type="evidence" value="ECO:0007669"/>
    <property type="project" value="TreeGrafter"/>
</dbReference>
<dbReference type="STRING" id="48709.A0A1D2N0I4"/>
<reference evidence="11 12" key="1">
    <citation type="journal article" date="2016" name="Genome Biol. Evol.">
        <title>Gene Family Evolution Reflects Adaptation to Soil Environmental Stressors in the Genome of the Collembolan Orchesella cincta.</title>
        <authorList>
            <person name="Faddeeva-Vakhrusheva A."/>
            <person name="Derks M.F."/>
            <person name="Anvar S.Y."/>
            <person name="Agamennone V."/>
            <person name="Suring W."/>
            <person name="Smit S."/>
            <person name="van Straalen N.M."/>
            <person name="Roelofs D."/>
        </authorList>
    </citation>
    <scope>NUCLEOTIDE SEQUENCE [LARGE SCALE GENOMIC DNA]</scope>
    <source>
        <tissue evidence="11">Mixed pool</tissue>
    </source>
</reference>
<protein>
    <recommendedName>
        <fullName evidence="9">RNA (guanine-9-)-methyltransferase domain-containing protein 1</fullName>
    </recommendedName>
</protein>
<dbReference type="InterPro" id="IPR025812">
    <property type="entry name" value="Trm10_C_MTase_dom"/>
</dbReference>
<gene>
    <name evidence="11" type="ORF">Ocin01_08265</name>
</gene>
<dbReference type="OMA" id="FLFINEM"/>
<dbReference type="PANTHER" id="PTHR13563:SF5">
    <property type="entry name" value="TRNA METHYLTRANSFERASE 10 HOMOLOG C"/>
    <property type="match status" value="1"/>
</dbReference>
<keyword evidence="7" id="KW-0175">Coiled coil</keyword>
<evidence type="ECO:0000256" key="4">
    <source>
        <dbReference type="ARBA" id="ARBA00022691"/>
    </source>
</evidence>
<dbReference type="InterPro" id="IPR038459">
    <property type="entry name" value="MT_TRM10-typ_sf"/>
</dbReference>
<comment type="subcellular location">
    <subcellularLocation>
        <location evidence="1">Mitochondrion</location>
    </subcellularLocation>
</comment>
<evidence type="ECO:0000259" key="10">
    <source>
        <dbReference type="PROSITE" id="PS51675"/>
    </source>
</evidence>
<keyword evidence="8" id="KW-0496">Mitochondrion</keyword>
<dbReference type="Gene3D" id="3.40.1280.30">
    <property type="match status" value="1"/>
</dbReference>
<evidence type="ECO:0000313" key="11">
    <source>
        <dbReference type="EMBL" id="ODM98415.1"/>
    </source>
</evidence>
<evidence type="ECO:0000313" key="12">
    <source>
        <dbReference type="Proteomes" id="UP000094527"/>
    </source>
</evidence>
<proteinExistence type="predicted"/>
<dbReference type="InterPro" id="IPR028564">
    <property type="entry name" value="MT_TRM10-typ"/>
</dbReference>
<evidence type="ECO:0000256" key="9">
    <source>
        <dbReference type="ARBA" id="ARBA00029803"/>
    </source>
</evidence>
<evidence type="ECO:0000256" key="1">
    <source>
        <dbReference type="ARBA" id="ARBA00004173"/>
    </source>
</evidence>
<dbReference type="GO" id="GO:0000049">
    <property type="term" value="F:tRNA binding"/>
    <property type="evidence" value="ECO:0007669"/>
    <property type="project" value="TreeGrafter"/>
</dbReference>